<protein>
    <submittedName>
        <fullName evidence="2">Uncharacterized protein</fullName>
    </submittedName>
</protein>
<dbReference type="AlphaFoldDB" id="A0A4Y2FUF0"/>
<gene>
    <name evidence="2" type="ORF">AVEN_251854_1</name>
</gene>
<feature type="region of interest" description="Disordered" evidence="1">
    <location>
        <begin position="19"/>
        <end position="51"/>
    </location>
</feature>
<evidence type="ECO:0000256" key="1">
    <source>
        <dbReference type="SAM" id="MobiDB-lite"/>
    </source>
</evidence>
<keyword evidence="3" id="KW-1185">Reference proteome</keyword>
<proteinExistence type="predicted"/>
<evidence type="ECO:0000313" key="2">
    <source>
        <dbReference type="EMBL" id="GBM45132.1"/>
    </source>
</evidence>
<comment type="caution">
    <text evidence="2">The sequence shown here is derived from an EMBL/GenBank/DDBJ whole genome shotgun (WGS) entry which is preliminary data.</text>
</comment>
<evidence type="ECO:0000313" key="3">
    <source>
        <dbReference type="Proteomes" id="UP000499080"/>
    </source>
</evidence>
<sequence>MYSRGTSVRSRGRLLSWHPLSKLPHQTNGRTFDPPRMIQRATGPMHDESSVESCIEPSVSEAETLPLGHGGLNYMSIEYLQ</sequence>
<name>A0A4Y2FUF0_ARAVE</name>
<organism evidence="2 3">
    <name type="scientific">Araneus ventricosus</name>
    <name type="common">Orbweaver spider</name>
    <name type="synonym">Epeira ventricosa</name>
    <dbReference type="NCBI Taxonomy" id="182803"/>
    <lineage>
        <taxon>Eukaryota</taxon>
        <taxon>Metazoa</taxon>
        <taxon>Ecdysozoa</taxon>
        <taxon>Arthropoda</taxon>
        <taxon>Chelicerata</taxon>
        <taxon>Arachnida</taxon>
        <taxon>Araneae</taxon>
        <taxon>Araneomorphae</taxon>
        <taxon>Entelegynae</taxon>
        <taxon>Araneoidea</taxon>
        <taxon>Araneidae</taxon>
        <taxon>Araneus</taxon>
    </lineage>
</organism>
<accession>A0A4Y2FUF0</accession>
<dbReference type="Proteomes" id="UP000499080">
    <property type="component" value="Unassembled WGS sequence"/>
</dbReference>
<dbReference type="EMBL" id="BGPR01001089">
    <property type="protein sequence ID" value="GBM45132.1"/>
    <property type="molecule type" value="Genomic_DNA"/>
</dbReference>
<reference evidence="2 3" key="1">
    <citation type="journal article" date="2019" name="Sci. Rep.">
        <title>Orb-weaving spider Araneus ventricosus genome elucidates the spidroin gene catalogue.</title>
        <authorList>
            <person name="Kono N."/>
            <person name="Nakamura H."/>
            <person name="Ohtoshi R."/>
            <person name="Moran D.A.P."/>
            <person name="Shinohara A."/>
            <person name="Yoshida Y."/>
            <person name="Fujiwara M."/>
            <person name="Mori M."/>
            <person name="Tomita M."/>
            <person name="Arakawa K."/>
        </authorList>
    </citation>
    <scope>NUCLEOTIDE SEQUENCE [LARGE SCALE GENOMIC DNA]</scope>
</reference>